<dbReference type="PANTHER" id="PTHR13268:SF0">
    <property type="entry name" value="BCAS3 MICROTUBULE ASSOCIATED CELL MIGRATION FACTOR"/>
    <property type="match status" value="1"/>
</dbReference>
<dbReference type="SMART" id="SM00320">
    <property type="entry name" value="WD40"/>
    <property type="match status" value="3"/>
</dbReference>
<dbReference type="AlphaFoldDB" id="A0A7N0UT80"/>
<feature type="compositionally biased region" description="Low complexity" evidence="2">
    <location>
        <begin position="12"/>
        <end position="28"/>
    </location>
</feature>
<sequence length="994" mass="108033">MNNHTNKPKNSTTTLNNNIKDNNSSISSTHHHRVIPKSWKYISSCLKTASANVRSAGASVAASLSTDSDALRDQVLWASFDKLELGSSSFRHLLLLGYTNGFQVIDVQDASSISELVSKRDNPVTFLQMQPTPLKSNDEEGFGSAHPLLLVVASDESKAAGSLQNVGDGHLRDGYSQPQVASSIHSPTAVRFYSLRSHNYVHVLRFRSAVYMVRCSPQVVAVGLASQIYCFDALTYENKFSVLTYPVPQIGGQTMNGTNIGYGPMAVGQRWLAYASNNPLLPSTSRLSPQSLTPSPGVSPSTSPGNGNLVARYAMESSKQLAAGLMNLGDMGYKTLSKYCQELLPDGSSSPVQSNTGWKATKVGSHSTESDSAGTVVIKDLVSKAVVSQFKAHSSPISALCFDPSGTLLVTASIHGNNINIFRILPSCAQNGSGNRRYDWSSSHTHLYKLHRGITSAVIQDICFSHFSQWIAIITSKGTCHIYVLSPFGGDSGLQKLYSPFHQPSLLPILSHPWWSTPSFRTKQQSFPRAPPSPVTLSVVSRIKCGNYGWLNSVSNAASTASGKVSIPSGALAAVFHCCLSQNSPPSQVRTNSLEYILAYTPSGLVTQYKLVPSMNGEQSETSSRPGSGSVMQLQEEDLKVKVEPVQWWDVCRRIDWPDIEEPISEISSQLGGTSGAASFTLGYEDNGTLEEDYVKPQNSHFYLSNAEVHINSARVPIWQNSKISFCMMDLTEVEEQYSILVDTGGEVEIEKIHTYEIEIRRKELRPLFDQSQNARSGLAEREKYSTSPHRNKDSLVGASPLHYVQAENSEVSSRRYDPVMAQKQGAIPHHYVVQPKNRNAKAQVASGIASSVPYGSSMSPDNVVSPKVNLVDSSHLKSRSPSSNNSLPCGGISVYKEVDSTNNRMIGGGTLYADSNCSKSTNKLNEGAIQEPLDFGQYFHEEYCTASTLDGSHQSADIIANVENPGNVEKSEEDEDGNNDDMLGAVFAFSEEG</sequence>
<dbReference type="InterPro" id="IPR022175">
    <property type="entry name" value="BCAS3_dom"/>
</dbReference>
<dbReference type="Gramene" id="Kaladp0081s0107.1.v1.1">
    <property type="protein sequence ID" value="Kaladp0081s0107.1.v1.1"/>
    <property type="gene ID" value="Kaladp0081s0107.v1.1"/>
</dbReference>
<organism evidence="5 6">
    <name type="scientific">Kalanchoe fedtschenkoi</name>
    <name type="common">Lavender scallops</name>
    <name type="synonym">South American air plant</name>
    <dbReference type="NCBI Taxonomy" id="63787"/>
    <lineage>
        <taxon>Eukaryota</taxon>
        <taxon>Viridiplantae</taxon>
        <taxon>Streptophyta</taxon>
        <taxon>Embryophyta</taxon>
        <taxon>Tracheophyta</taxon>
        <taxon>Spermatophyta</taxon>
        <taxon>Magnoliopsida</taxon>
        <taxon>eudicotyledons</taxon>
        <taxon>Gunneridae</taxon>
        <taxon>Pentapetalae</taxon>
        <taxon>Saxifragales</taxon>
        <taxon>Crassulaceae</taxon>
        <taxon>Kalanchoe</taxon>
    </lineage>
</organism>
<feature type="region of interest" description="Disordered" evidence="2">
    <location>
        <begin position="1"/>
        <end position="31"/>
    </location>
</feature>
<dbReference type="SUPFAM" id="SSF50978">
    <property type="entry name" value="WD40 repeat-like"/>
    <property type="match status" value="1"/>
</dbReference>
<dbReference type="InterPro" id="IPR001680">
    <property type="entry name" value="WD40_rpt"/>
</dbReference>
<keyword evidence="6" id="KW-1185">Reference proteome</keyword>
<dbReference type="GO" id="GO:0000407">
    <property type="term" value="C:phagophore assembly site"/>
    <property type="evidence" value="ECO:0007669"/>
    <property type="project" value="UniProtKB-SubCell"/>
</dbReference>
<feature type="compositionally biased region" description="Low complexity" evidence="2">
    <location>
        <begin position="293"/>
        <end position="305"/>
    </location>
</feature>
<dbReference type="EnsemblPlants" id="Kaladp0081s0107.1.v1.1">
    <property type="protein sequence ID" value="Kaladp0081s0107.1.v1.1"/>
    <property type="gene ID" value="Kaladp0081s0107.v1.1"/>
</dbReference>
<feature type="region of interest" description="Disordered" evidence="2">
    <location>
        <begin position="284"/>
        <end position="306"/>
    </location>
</feature>
<name>A0A7N0UT80_KALFE</name>
<evidence type="ECO:0000256" key="1">
    <source>
        <dbReference type="ARBA" id="ARBA00004329"/>
    </source>
</evidence>
<dbReference type="PANTHER" id="PTHR13268">
    <property type="entry name" value="BREAST CARCINOMA AMPLIFIED SEQUENCE 3"/>
    <property type="match status" value="1"/>
</dbReference>
<proteinExistence type="predicted"/>
<dbReference type="InterPro" id="IPR015943">
    <property type="entry name" value="WD40/YVTN_repeat-like_dom_sf"/>
</dbReference>
<feature type="compositionally biased region" description="Polar residues" evidence="2">
    <location>
        <begin position="1"/>
        <end position="11"/>
    </location>
</feature>
<feature type="region of interest" description="Disordered" evidence="2">
    <location>
        <begin position="773"/>
        <end position="799"/>
    </location>
</feature>
<dbReference type="InterPro" id="IPR048382">
    <property type="entry name" value="BCAS3_WD40"/>
</dbReference>
<evidence type="ECO:0000256" key="2">
    <source>
        <dbReference type="SAM" id="MobiDB-lite"/>
    </source>
</evidence>
<dbReference type="InterPro" id="IPR045142">
    <property type="entry name" value="BCAS3-like"/>
</dbReference>
<evidence type="ECO:0000259" key="3">
    <source>
        <dbReference type="Pfam" id="PF12490"/>
    </source>
</evidence>
<feature type="region of interest" description="Disordered" evidence="2">
    <location>
        <begin position="964"/>
        <end position="984"/>
    </location>
</feature>
<evidence type="ECO:0008006" key="7">
    <source>
        <dbReference type="Google" id="ProtNLM"/>
    </source>
</evidence>
<comment type="subcellular location">
    <subcellularLocation>
        <location evidence="1">Preautophagosomal structure</location>
    </subcellularLocation>
</comment>
<reference evidence="5" key="1">
    <citation type="submission" date="2021-01" db="UniProtKB">
        <authorList>
            <consortium name="EnsemblPlants"/>
        </authorList>
    </citation>
    <scope>IDENTIFICATION</scope>
</reference>
<evidence type="ECO:0000313" key="5">
    <source>
        <dbReference type="EnsemblPlants" id="Kaladp0081s0107.1.v1.1"/>
    </source>
</evidence>
<evidence type="ECO:0000313" key="6">
    <source>
        <dbReference type="Proteomes" id="UP000594263"/>
    </source>
</evidence>
<feature type="domain" description="BCAS3 WD40" evidence="4">
    <location>
        <begin position="91"/>
        <end position="500"/>
    </location>
</feature>
<dbReference type="OMA" id="NFGWLNT"/>
<dbReference type="InterPro" id="IPR036322">
    <property type="entry name" value="WD40_repeat_dom_sf"/>
</dbReference>
<dbReference type="Pfam" id="PF12490">
    <property type="entry name" value="BCAS3"/>
    <property type="match status" value="1"/>
</dbReference>
<protein>
    <recommendedName>
        <fullName evidence="7">Autophagy-related protein 18h</fullName>
    </recommendedName>
</protein>
<accession>A0A7N0UT80</accession>
<evidence type="ECO:0000259" key="4">
    <source>
        <dbReference type="Pfam" id="PF21034"/>
    </source>
</evidence>
<dbReference type="FunFam" id="2.130.10.10:FF:000782">
    <property type="entry name" value="Autophagy-related protein 18h"/>
    <property type="match status" value="1"/>
</dbReference>
<dbReference type="Gene3D" id="2.130.10.10">
    <property type="entry name" value="YVTN repeat-like/Quinoprotein amine dehydrogenase"/>
    <property type="match status" value="1"/>
</dbReference>
<dbReference type="GO" id="GO:0006914">
    <property type="term" value="P:autophagy"/>
    <property type="evidence" value="ECO:0007669"/>
    <property type="project" value="InterPro"/>
</dbReference>
<dbReference type="Pfam" id="PF21034">
    <property type="entry name" value="BCAS3_WD40"/>
    <property type="match status" value="1"/>
</dbReference>
<feature type="domain" description="BCAS3" evidence="3">
    <location>
        <begin position="633"/>
        <end position="770"/>
    </location>
</feature>
<dbReference type="GO" id="GO:0042594">
    <property type="term" value="P:response to starvation"/>
    <property type="evidence" value="ECO:0007669"/>
    <property type="project" value="EnsemblPlants"/>
</dbReference>
<dbReference type="Proteomes" id="UP000594263">
    <property type="component" value="Unplaced"/>
</dbReference>